<gene>
    <name evidence="8" type="ORF">QBC33DRAFT_449653</name>
</gene>
<evidence type="ECO:0000256" key="3">
    <source>
        <dbReference type="ARBA" id="ARBA00022737"/>
    </source>
</evidence>
<dbReference type="PANTHER" id="PTHR46803:SF2">
    <property type="entry name" value="E3 UBIQUITIN-PROTEIN LIGASE CHIP"/>
    <property type="match status" value="1"/>
</dbReference>
<sequence>MSKSLLLKEEGNRYFQNHDYVSAEALYSKALIADPKNPALYTNRAMARLKMSLWDSVVSDCNDCLELSPDSMKAHYYLSQAQLALHNPADALEHAKRAHELCVVSGDKSLASITAQVLKCKKEHWDDMERRRKREGAEVESEVLALMQGERDGMLRDAAGEADRREIGLEWEQKMAQLRNIFERARVSEDRRRTVPDWAIDDISFGIMVDPVITKTGKSYERASIMEHLRRHPTDPLTREPLLASELRPNLGLKQACEEFLDENGWAVDW</sequence>
<evidence type="ECO:0000256" key="2">
    <source>
        <dbReference type="ARBA" id="ARBA00022679"/>
    </source>
</evidence>
<dbReference type="SMART" id="SM00504">
    <property type="entry name" value="Ubox"/>
    <property type="match status" value="1"/>
</dbReference>
<evidence type="ECO:0000256" key="5">
    <source>
        <dbReference type="ARBA" id="ARBA00023110"/>
    </source>
</evidence>
<accession>A0AAJ0C255</accession>
<keyword evidence="2" id="KW-0808">Transferase</keyword>
<name>A0AAJ0C255_9PEZI</name>
<dbReference type="GO" id="GO:0043161">
    <property type="term" value="P:proteasome-mediated ubiquitin-dependent protein catabolic process"/>
    <property type="evidence" value="ECO:0007669"/>
    <property type="project" value="TreeGrafter"/>
</dbReference>
<dbReference type="InterPro" id="IPR011990">
    <property type="entry name" value="TPR-like_helical_dom_sf"/>
</dbReference>
<dbReference type="PANTHER" id="PTHR46803">
    <property type="entry name" value="E3 UBIQUITIN-PROTEIN LIGASE CHIP"/>
    <property type="match status" value="1"/>
</dbReference>
<dbReference type="GO" id="GO:0000209">
    <property type="term" value="P:protein polyubiquitination"/>
    <property type="evidence" value="ECO:0007669"/>
    <property type="project" value="TreeGrafter"/>
</dbReference>
<dbReference type="SUPFAM" id="SSF57850">
    <property type="entry name" value="RING/U-box"/>
    <property type="match status" value="1"/>
</dbReference>
<dbReference type="AlphaFoldDB" id="A0AAJ0C255"/>
<dbReference type="GO" id="GO:0005737">
    <property type="term" value="C:cytoplasm"/>
    <property type="evidence" value="ECO:0007669"/>
    <property type="project" value="TreeGrafter"/>
</dbReference>
<dbReference type="RefSeq" id="XP_060284335.1">
    <property type="nucleotide sequence ID" value="XM_060424529.1"/>
</dbReference>
<dbReference type="GO" id="GO:0051087">
    <property type="term" value="F:protein-folding chaperone binding"/>
    <property type="evidence" value="ECO:0007669"/>
    <property type="project" value="TreeGrafter"/>
</dbReference>
<evidence type="ECO:0000256" key="1">
    <source>
        <dbReference type="ARBA" id="ARBA00000900"/>
    </source>
</evidence>
<dbReference type="Gene3D" id="3.30.40.10">
    <property type="entry name" value="Zinc/RING finger domain, C3HC4 (zinc finger)"/>
    <property type="match status" value="1"/>
</dbReference>
<dbReference type="PROSITE" id="PS51698">
    <property type="entry name" value="U_BOX"/>
    <property type="match status" value="1"/>
</dbReference>
<evidence type="ECO:0000259" key="7">
    <source>
        <dbReference type="PROSITE" id="PS51698"/>
    </source>
</evidence>
<dbReference type="GO" id="GO:0061630">
    <property type="term" value="F:ubiquitin protein ligase activity"/>
    <property type="evidence" value="ECO:0007669"/>
    <property type="project" value="UniProtKB-EC"/>
</dbReference>
<dbReference type="InterPro" id="IPR019734">
    <property type="entry name" value="TPR_rpt"/>
</dbReference>
<keyword evidence="9" id="KW-1185">Reference proteome</keyword>
<evidence type="ECO:0000256" key="4">
    <source>
        <dbReference type="ARBA" id="ARBA00022786"/>
    </source>
</evidence>
<keyword evidence="5" id="KW-0413">Isomerase</keyword>
<keyword evidence="3" id="KW-0677">Repeat</keyword>
<keyword evidence="6" id="KW-0802">TPR repeat</keyword>
<feature type="repeat" description="TPR" evidence="6">
    <location>
        <begin position="4"/>
        <end position="37"/>
    </location>
</feature>
<comment type="caution">
    <text evidence="8">The sequence shown here is derived from an EMBL/GenBank/DDBJ whole genome shotgun (WGS) entry which is preliminary data.</text>
</comment>
<dbReference type="GO" id="GO:0045862">
    <property type="term" value="P:positive regulation of proteolysis"/>
    <property type="evidence" value="ECO:0007669"/>
    <property type="project" value="TreeGrafter"/>
</dbReference>
<dbReference type="Gene3D" id="1.25.40.10">
    <property type="entry name" value="Tetratricopeptide repeat domain"/>
    <property type="match status" value="1"/>
</dbReference>
<dbReference type="GO" id="GO:0006515">
    <property type="term" value="P:protein quality control for misfolded or incompletely synthesized proteins"/>
    <property type="evidence" value="ECO:0007669"/>
    <property type="project" value="TreeGrafter"/>
</dbReference>
<reference evidence="8" key="1">
    <citation type="submission" date="2023-06" db="EMBL/GenBank/DDBJ databases">
        <title>Genome-scale phylogeny and comparative genomics of the fungal order Sordariales.</title>
        <authorList>
            <consortium name="Lawrence Berkeley National Laboratory"/>
            <person name="Hensen N."/>
            <person name="Bonometti L."/>
            <person name="Westerberg I."/>
            <person name="Brannstrom I.O."/>
            <person name="Guillou S."/>
            <person name="Cros-Aarteil S."/>
            <person name="Calhoun S."/>
            <person name="Haridas S."/>
            <person name="Kuo A."/>
            <person name="Mondo S."/>
            <person name="Pangilinan J."/>
            <person name="Riley R."/>
            <person name="Labutti K."/>
            <person name="Andreopoulos B."/>
            <person name="Lipzen A."/>
            <person name="Chen C."/>
            <person name="Yanf M."/>
            <person name="Daum C."/>
            <person name="Ng V."/>
            <person name="Clum A."/>
            <person name="Steindorff A."/>
            <person name="Ohm R."/>
            <person name="Martin F."/>
            <person name="Silar P."/>
            <person name="Natvig D."/>
            <person name="Lalanne C."/>
            <person name="Gautier V."/>
            <person name="Ament-Velasquez S.L."/>
            <person name="Kruys A."/>
            <person name="Hutchinson M.I."/>
            <person name="Powell A.J."/>
            <person name="Barry K."/>
            <person name="Miller A.N."/>
            <person name="Grigoriev I.V."/>
            <person name="Debuchy R."/>
            <person name="Gladieux P."/>
            <person name="Thoren M.H."/>
            <person name="Johannesson H."/>
        </authorList>
    </citation>
    <scope>NUCLEOTIDE SEQUENCE</scope>
    <source>
        <strain evidence="8">8032-3</strain>
    </source>
</reference>
<dbReference type="GeneID" id="85307716"/>
<keyword evidence="5" id="KW-0697">Rotamase</keyword>
<dbReference type="GO" id="GO:0071218">
    <property type="term" value="P:cellular response to misfolded protein"/>
    <property type="evidence" value="ECO:0007669"/>
    <property type="project" value="TreeGrafter"/>
</dbReference>
<dbReference type="SMART" id="SM00028">
    <property type="entry name" value="TPR"/>
    <property type="match status" value="3"/>
</dbReference>
<dbReference type="EMBL" id="MU839006">
    <property type="protein sequence ID" value="KAK1768122.1"/>
    <property type="molecule type" value="Genomic_DNA"/>
</dbReference>
<evidence type="ECO:0000313" key="9">
    <source>
        <dbReference type="Proteomes" id="UP001244011"/>
    </source>
</evidence>
<proteinExistence type="predicted"/>
<dbReference type="SUPFAM" id="SSF48452">
    <property type="entry name" value="TPR-like"/>
    <property type="match status" value="1"/>
</dbReference>
<protein>
    <submittedName>
        <fullName evidence="8">U-box domain-containing protein</fullName>
    </submittedName>
</protein>
<organism evidence="8 9">
    <name type="scientific">Phialemonium atrogriseum</name>
    <dbReference type="NCBI Taxonomy" id="1093897"/>
    <lineage>
        <taxon>Eukaryota</taxon>
        <taxon>Fungi</taxon>
        <taxon>Dikarya</taxon>
        <taxon>Ascomycota</taxon>
        <taxon>Pezizomycotina</taxon>
        <taxon>Sordariomycetes</taxon>
        <taxon>Sordariomycetidae</taxon>
        <taxon>Cephalothecales</taxon>
        <taxon>Cephalothecaceae</taxon>
        <taxon>Phialemonium</taxon>
    </lineage>
</organism>
<dbReference type="Proteomes" id="UP001244011">
    <property type="component" value="Unassembled WGS sequence"/>
</dbReference>
<evidence type="ECO:0000256" key="6">
    <source>
        <dbReference type="PROSITE-ProRule" id="PRU00339"/>
    </source>
</evidence>
<dbReference type="InterPro" id="IPR013083">
    <property type="entry name" value="Znf_RING/FYVE/PHD"/>
</dbReference>
<feature type="domain" description="U-box" evidence="7">
    <location>
        <begin position="194"/>
        <end position="267"/>
    </location>
</feature>
<dbReference type="PROSITE" id="PS50005">
    <property type="entry name" value="TPR"/>
    <property type="match status" value="1"/>
</dbReference>
<evidence type="ECO:0000313" key="8">
    <source>
        <dbReference type="EMBL" id="KAK1768122.1"/>
    </source>
</evidence>
<comment type="catalytic activity">
    <reaction evidence="1">
        <text>S-ubiquitinyl-[E2 ubiquitin-conjugating enzyme]-L-cysteine + [acceptor protein]-L-lysine = [E2 ubiquitin-conjugating enzyme]-L-cysteine + N(6)-ubiquitinyl-[acceptor protein]-L-lysine.</text>
        <dbReference type="EC" id="2.3.2.27"/>
    </reaction>
</comment>
<dbReference type="InterPro" id="IPR003613">
    <property type="entry name" value="Ubox_domain"/>
</dbReference>
<keyword evidence="4" id="KW-0833">Ubl conjugation pathway</keyword>
<dbReference type="Pfam" id="PF04564">
    <property type="entry name" value="U-box"/>
    <property type="match status" value="1"/>
</dbReference>
<dbReference type="GO" id="GO:0003755">
    <property type="term" value="F:peptidyl-prolyl cis-trans isomerase activity"/>
    <property type="evidence" value="ECO:0007669"/>
    <property type="project" value="UniProtKB-KW"/>
</dbReference>